<feature type="signal peptide" evidence="1">
    <location>
        <begin position="1"/>
        <end position="17"/>
    </location>
</feature>
<keyword evidence="1" id="KW-0732">Signal</keyword>
<evidence type="ECO:0000313" key="3">
    <source>
        <dbReference type="Proteomes" id="UP000541558"/>
    </source>
</evidence>
<protein>
    <submittedName>
        <fullName evidence="2">Uncharacterized protein</fullName>
    </submittedName>
</protein>
<sequence length="174" mass="18764">MALPMVIRALIGISLQAMPPLAVVSGEEGRPVPAARRSALPQSLSHLQPTHRGARPLRRASLATRTCGRLPVFFGRRSCCPDPGEGDDHLDTIAEWRQASKPASQADAESRQEPPPSLASQLLVLIIVQYGVMALHTTTHGQIFTSYLVCDYESGGLNLNAGHFAQLIALMCFV</sequence>
<accession>A0A8H5B8U0</accession>
<dbReference type="Proteomes" id="UP000541558">
    <property type="component" value="Unassembled WGS sequence"/>
</dbReference>
<dbReference type="AlphaFoldDB" id="A0A8H5B8U0"/>
<feature type="chain" id="PRO_5034302991" evidence="1">
    <location>
        <begin position="18"/>
        <end position="174"/>
    </location>
</feature>
<proteinExistence type="predicted"/>
<evidence type="ECO:0000313" key="2">
    <source>
        <dbReference type="EMBL" id="KAF5318920.1"/>
    </source>
</evidence>
<reference evidence="2 3" key="1">
    <citation type="journal article" date="2020" name="ISME J.">
        <title>Uncovering the hidden diversity of litter-decomposition mechanisms in mushroom-forming fungi.</title>
        <authorList>
            <person name="Floudas D."/>
            <person name="Bentzer J."/>
            <person name="Ahren D."/>
            <person name="Johansson T."/>
            <person name="Persson P."/>
            <person name="Tunlid A."/>
        </authorList>
    </citation>
    <scope>NUCLEOTIDE SEQUENCE [LARGE SCALE GENOMIC DNA]</scope>
    <source>
        <strain evidence="2 3">CBS 175.51</strain>
    </source>
</reference>
<dbReference type="OrthoDB" id="10262656at2759"/>
<gene>
    <name evidence="2" type="ORF">D9611_013670</name>
</gene>
<dbReference type="EMBL" id="JAACJK010000176">
    <property type="protein sequence ID" value="KAF5318920.1"/>
    <property type="molecule type" value="Genomic_DNA"/>
</dbReference>
<name>A0A8H5B8U0_9AGAR</name>
<keyword evidence="3" id="KW-1185">Reference proteome</keyword>
<organism evidence="2 3">
    <name type="scientific">Ephemerocybe angulata</name>
    <dbReference type="NCBI Taxonomy" id="980116"/>
    <lineage>
        <taxon>Eukaryota</taxon>
        <taxon>Fungi</taxon>
        <taxon>Dikarya</taxon>
        <taxon>Basidiomycota</taxon>
        <taxon>Agaricomycotina</taxon>
        <taxon>Agaricomycetes</taxon>
        <taxon>Agaricomycetidae</taxon>
        <taxon>Agaricales</taxon>
        <taxon>Agaricineae</taxon>
        <taxon>Psathyrellaceae</taxon>
        <taxon>Ephemerocybe</taxon>
    </lineage>
</organism>
<evidence type="ECO:0000256" key="1">
    <source>
        <dbReference type="SAM" id="SignalP"/>
    </source>
</evidence>
<comment type="caution">
    <text evidence="2">The sequence shown here is derived from an EMBL/GenBank/DDBJ whole genome shotgun (WGS) entry which is preliminary data.</text>
</comment>